<dbReference type="PANTHER" id="PTHR43214:SF43">
    <property type="entry name" value="TWO-COMPONENT RESPONSE REGULATOR"/>
    <property type="match status" value="1"/>
</dbReference>
<dbReference type="SUPFAM" id="SSF46894">
    <property type="entry name" value="C-terminal effector domain of the bipartite response regulators"/>
    <property type="match status" value="1"/>
</dbReference>
<gene>
    <name evidence="8" type="ORF">SAMN04488558_1102</name>
</gene>
<sequence>MKILLVDDDPLVTSGLKTIIEIASQEDTDSMKIVAIGQNGQEAIDLFQQTRPDLILMDIRMPLMNGIEAGEQILKLDNQAKIIFLTTFQEDDYIVKALKIGAQGYLLKTDYQSLVPALRAVQEGQSVFGREIMAKVPDFISREADKTGLEQSTLNAKEQELLYLVAQGLNNKEIAEVMHFSEGTVRNYISQLLEKLDLRDRTQLAIYYYKQSK</sequence>
<keyword evidence="3 8" id="KW-0238">DNA-binding</keyword>
<evidence type="ECO:0000313" key="9">
    <source>
        <dbReference type="Proteomes" id="UP000198833"/>
    </source>
</evidence>
<accession>A0A1H9FRK7</accession>
<evidence type="ECO:0000256" key="2">
    <source>
        <dbReference type="ARBA" id="ARBA00023015"/>
    </source>
</evidence>
<dbReference type="SUPFAM" id="SSF52172">
    <property type="entry name" value="CheY-like"/>
    <property type="match status" value="1"/>
</dbReference>
<dbReference type="CDD" id="cd06170">
    <property type="entry name" value="LuxR_C_like"/>
    <property type="match status" value="1"/>
</dbReference>
<dbReference type="InterPro" id="IPR039420">
    <property type="entry name" value="WalR-like"/>
</dbReference>
<dbReference type="Gene3D" id="3.40.50.2300">
    <property type="match status" value="1"/>
</dbReference>
<evidence type="ECO:0000256" key="5">
    <source>
        <dbReference type="PROSITE-ProRule" id="PRU00169"/>
    </source>
</evidence>
<dbReference type="SMART" id="SM00421">
    <property type="entry name" value="HTH_LUXR"/>
    <property type="match status" value="1"/>
</dbReference>
<dbReference type="Pfam" id="PF00196">
    <property type="entry name" value="GerE"/>
    <property type="match status" value="1"/>
</dbReference>
<dbReference type="PROSITE" id="PS50110">
    <property type="entry name" value="RESPONSE_REGULATORY"/>
    <property type="match status" value="1"/>
</dbReference>
<protein>
    <submittedName>
        <fullName evidence="8">DNA-binding response regulator, NarL/FixJ family, contains REC and HTH domains</fullName>
    </submittedName>
</protein>
<evidence type="ECO:0000259" key="7">
    <source>
        <dbReference type="PROSITE" id="PS50110"/>
    </source>
</evidence>
<organism evidence="8 9">
    <name type="scientific">Ignavigranum ruoffiae</name>
    <dbReference type="NCBI Taxonomy" id="89093"/>
    <lineage>
        <taxon>Bacteria</taxon>
        <taxon>Bacillati</taxon>
        <taxon>Bacillota</taxon>
        <taxon>Bacilli</taxon>
        <taxon>Lactobacillales</taxon>
        <taxon>Aerococcaceae</taxon>
        <taxon>Ignavigranum</taxon>
    </lineage>
</organism>
<keyword evidence="9" id="KW-1185">Reference proteome</keyword>
<dbReference type="InterPro" id="IPR011006">
    <property type="entry name" value="CheY-like_superfamily"/>
</dbReference>
<dbReference type="EMBL" id="FOEN01000010">
    <property type="protein sequence ID" value="SEQ40537.1"/>
    <property type="molecule type" value="Genomic_DNA"/>
</dbReference>
<evidence type="ECO:0000256" key="4">
    <source>
        <dbReference type="ARBA" id="ARBA00023163"/>
    </source>
</evidence>
<dbReference type="OrthoDB" id="9780153at2"/>
<dbReference type="PROSITE" id="PS50043">
    <property type="entry name" value="HTH_LUXR_2"/>
    <property type="match status" value="1"/>
</dbReference>
<keyword evidence="4" id="KW-0804">Transcription</keyword>
<dbReference type="InterPro" id="IPR016032">
    <property type="entry name" value="Sig_transdc_resp-reg_C-effctor"/>
</dbReference>
<dbReference type="GO" id="GO:0006355">
    <property type="term" value="P:regulation of DNA-templated transcription"/>
    <property type="evidence" value="ECO:0007669"/>
    <property type="project" value="InterPro"/>
</dbReference>
<dbReference type="InterPro" id="IPR001789">
    <property type="entry name" value="Sig_transdc_resp-reg_receiver"/>
</dbReference>
<feature type="domain" description="Response regulatory" evidence="7">
    <location>
        <begin position="2"/>
        <end position="123"/>
    </location>
</feature>
<evidence type="ECO:0000256" key="1">
    <source>
        <dbReference type="ARBA" id="ARBA00022553"/>
    </source>
</evidence>
<evidence type="ECO:0000313" key="8">
    <source>
        <dbReference type="EMBL" id="SEQ40537.1"/>
    </source>
</evidence>
<evidence type="ECO:0000256" key="3">
    <source>
        <dbReference type="ARBA" id="ARBA00023125"/>
    </source>
</evidence>
<dbReference type="Proteomes" id="UP000198833">
    <property type="component" value="Unassembled WGS sequence"/>
</dbReference>
<dbReference type="PRINTS" id="PR00038">
    <property type="entry name" value="HTHLUXR"/>
</dbReference>
<dbReference type="AlphaFoldDB" id="A0A1H9FRK7"/>
<dbReference type="STRING" id="89093.SAMN04488558_1102"/>
<dbReference type="InterPro" id="IPR058245">
    <property type="entry name" value="NreC/VraR/RcsB-like_REC"/>
</dbReference>
<dbReference type="GO" id="GO:0003677">
    <property type="term" value="F:DNA binding"/>
    <property type="evidence" value="ECO:0007669"/>
    <property type="project" value="UniProtKB-KW"/>
</dbReference>
<dbReference type="InterPro" id="IPR000792">
    <property type="entry name" value="Tscrpt_reg_LuxR_C"/>
</dbReference>
<keyword evidence="1 5" id="KW-0597">Phosphoprotein</keyword>
<proteinExistence type="predicted"/>
<evidence type="ECO:0000259" key="6">
    <source>
        <dbReference type="PROSITE" id="PS50043"/>
    </source>
</evidence>
<feature type="domain" description="HTH luxR-type" evidence="6">
    <location>
        <begin position="147"/>
        <end position="212"/>
    </location>
</feature>
<feature type="modified residue" description="4-aspartylphosphate" evidence="5">
    <location>
        <position position="58"/>
    </location>
</feature>
<name>A0A1H9FRK7_9LACT</name>
<keyword evidence="2" id="KW-0805">Transcription regulation</keyword>
<dbReference type="RefSeq" id="WP_092572468.1">
    <property type="nucleotide sequence ID" value="NZ_CALUDV010000021.1"/>
</dbReference>
<reference evidence="8 9" key="1">
    <citation type="submission" date="2016-10" db="EMBL/GenBank/DDBJ databases">
        <authorList>
            <person name="de Groot N.N."/>
        </authorList>
    </citation>
    <scope>NUCLEOTIDE SEQUENCE [LARGE SCALE GENOMIC DNA]</scope>
    <source>
        <strain evidence="8 9">DSM 15695</strain>
    </source>
</reference>
<dbReference type="GO" id="GO:0000160">
    <property type="term" value="P:phosphorelay signal transduction system"/>
    <property type="evidence" value="ECO:0007669"/>
    <property type="project" value="InterPro"/>
</dbReference>
<dbReference type="SMART" id="SM00448">
    <property type="entry name" value="REC"/>
    <property type="match status" value="1"/>
</dbReference>
<dbReference type="PANTHER" id="PTHR43214">
    <property type="entry name" value="TWO-COMPONENT RESPONSE REGULATOR"/>
    <property type="match status" value="1"/>
</dbReference>
<dbReference type="CDD" id="cd17535">
    <property type="entry name" value="REC_NarL-like"/>
    <property type="match status" value="1"/>
</dbReference>
<dbReference type="Pfam" id="PF00072">
    <property type="entry name" value="Response_reg"/>
    <property type="match status" value="1"/>
</dbReference>